<proteinExistence type="predicted"/>
<evidence type="ECO:0000259" key="2">
    <source>
        <dbReference type="PROSITE" id="PS50994"/>
    </source>
</evidence>
<dbReference type="SUPFAM" id="SSF53098">
    <property type="entry name" value="Ribonuclease H-like"/>
    <property type="match status" value="1"/>
</dbReference>
<name>A0AAN9FYJ6_CROPI</name>
<feature type="domain" description="Integrase catalytic" evidence="2">
    <location>
        <begin position="38"/>
        <end position="202"/>
    </location>
</feature>
<organism evidence="3 4">
    <name type="scientific">Crotalaria pallida</name>
    <name type="common">Smooth rattlebox</name>
    <name type="synonym">Crotalaria striata</name>
    <dbReference type="NCBI Taxonomy" id="3830"/>
    <lineage>
        <taxon>Eukaryota</taxon>
        <taxon>Viridiplantae</taxon>
        <taxon>Streptophyta</taxon>
        <taxon>Embryophyta</taxon>
        <taxon>Tracheophyta</taxon>
        <taxon>Spermatophyta</taxon>
        <taxon>Magnoliopsida</taxon>
        <taxon>eudicotyledons</taxon>
        <taxon>Gunneridae</taxon>
        <taxon>Pentapetalae</taxon>
        <taxon>rosids</taxon>
        <taxon>fabids</taxon>
        <taxon>Fabales</taxon>
        <taxon>Fabaceae</taxon>
        <taxon>Papilionoideae</taxon>
        <taxon>50 kb inversion clade</taxon>
        <taxon>genistoids sensu lato</taxon>
        <taxon>core genistoids</taxon>
        <taxon>Crotalarieae</taxon>
        <taxon>Crotalaria</taxon>
    </lineage>
</organism>
<dbReference type="PANTHER" id="PTHR37204">
    <property type="entry name" value="TRANSMEMBRANE PROTEIN"/>
    <property type="match status" value="1"/>
</dbReference>
<evidence type="ECO:0000313" key="3">
    <source>
        <dbReference type="EMBL" id="KAK7281730.1"/>
    </source>
</evidence>
<comment type="caution">
    <text evidence="3">The sequence shown here is derived from an EMBL/GenBank/DDBJ whole genome shotgun (WGS) entry which is preliminary data.</text>
</comment>
<dbReference type="InterPro" id="IPR016197">
    <property type="entry name" value="Chromo-like_dom_sf"/>
</dbReference>
<dbReference type="InterPro" id="IPR001584">
    <property type="entry name" value="Integrase_cat-core"/>
</dbReference>
<dbReference type="InterPro" id="IPR012337">
    <property type="entry name" value="RNaseH-like_sf"/>
</dbReference>
<dbReference type="AlphaFoldDB" id="A0AAN9FYJ6"/>
<dbReference type="PROSITE" id="PS50994">
    <property type="entry name" value="INTEGRASE"/>
    <property type="match status" value="1"/>
</dbReference>
<dbReference type="Pfam" id="PF00665">
    <property type="entry name" value="rve"/>
    <property type="match status" value="1"/>
</dbReference>
<dbReference type="SUPFAM" id="SSF54160">
    <property type="entry name" value="Chromo domain-like"/>
    <property type="match status" value="1"/>
</dbReference>
<dbReference type="GO" id="GO:0003676">
    <property type="term" value="F:nucleic acid binding"/>
    <property type="evidence" value="ECO:0007669"/>
    <property type="project" value="InterPro"/>
</dbReference>
<accession>A0AAN9FYJ6</accession>
<dbReference type="GO" id="GO:0015074">
    <property type="term" value="P:DNA integration"/>
    <property type="evidence" value="ECO:0007669"/>
    <property type="project" value="InterPro"/>
</dbReference>
<keyword evidence="1" id="KW-0732">Signal</keyword>
<dbReference type="FunFam" id="3.30.420.10:FF:000032">
    <property type="entry name" value="Retrovirus-related Pol polyprotein from transposon 297-like Protein"/>
    <property type="match status" value="1"/>
</dbReference>
<dbReference type="Gene3D" id="2.40.50.40">
    <property type="match status" value="1"/>
</dbReference>
<evidence type="ECO:0000256" key="1">
    <source>
        <dbReference type="SAM" id="SignalP"/>
    </source>
</evidence>
<evidence type="ECO:0000313" key="4">
    <source>
        <dbReference type="Proteomes" id="UP001372338"/>
    </source>
</evidence>
<dbReference type="PANTHER" id="PTHR37204:SF1">
    <property type="entry name" value="TRANSMEMBRANE PROTEIN"/>
    <property type="match status" value="1"/>
</dbReference>
<dbReference type="Pfam" id="PF24626">
    <property type="entry name" value="SH3_Tf2-1"/>
    <property type="match status" value="1"/>
</dbReference>
<dbReference type="Gene3D" id="3.30.420.10">
    <property type="entry name" value="Ribonuclease H-like superfamily/Ribonuclease H"/>
    <property type="match status" value="1"/>
</dbReference>
<dbReference type="InterPro" id="IPR056924">
    <property type="entry name" value="SH3_Tf2-1"/>
</dbReference>
<keyword evidence="4" id="KW-1185">Reference proteome</keyword>
<dbReference type="InterPro" id="IPR023780">
    <property type="entry name" value="Chromo_domain"/>
</dbReference>
<feature type="signal peptide" evidence="1">
    <location>
        <begin position="1"/>
        <end position="20"/>
    </location>
</feature>
<dbReference type="Proteomes" id="UP001372338">
    <property type="component" value="Unassembled WGS sequence"/>
</dbReference>
<feature type="chain" id="PRO_5042821877" description="Integrase catalytic domain-containing protein" evidence="1">
    <location>
        <begin position="21"/>
        <end position="607"/>
    </location>
</feature>
<protein>
    <recommendedName>
        <fullName evidence="2">Integrase catalytic domain-containing protein</fullName>
    </recommendedName>
</protein>
<dbReference type="EMBL" id="JAYWIO010000002">
    <property type="protein sequence ID" value="KAK7281730.1"/>
    <property type="molecule type" value="Genomic_DNA"/>
</dbReference>
<gene>
    <name evidence="3" type="ORF">RIF29_09972</name>
</gene>
<dbReference type="InterPro" id="IPR036397">
    <property type="entry name" value="RNaseH_sf"/>
</dbReference>
<reference evidence="3 4" key="1">
    <citation type="submission" date="2024-01" db="EMBL/GenBank/DDBJ databases">
        <title>The genomes of 5 underutilized Papilionoideae crops provide insights into root nodulation and disease resistanc.</title>
        <authorList>
            <person name="Yuan L."/>
        </authorList>
    </citation>
    <scope>NUCLEOTIDE SEQUENCE [LARGE SCALE GENOMIC DNA]</scope>
    <source>
        <strain evidence="3">ZHUSHIDOU_FW_LH</strain>
        <tissue evidence="3">Leaf</tissue>
    </source>
</reference>
<sequence>MAQSLFWIGMKGAIATMVEACHICQRSKYQASTPAGLLQPLPIPNAIWEEISMDFIVGLPKSKGFDAVLVVVDRLSKYGHFIALRHPYTARTVAEQFIKEVVRLHGIPISIVSDRDSTFMSSFWQELFRLQGTQLKMSTAYHPETDGQTEVLNRTLETYLRCFVSEQPKGWHSYLSWAEYWYNTSFHTAAQKTPFEIVYGRPPPALTKFIPGETLVEAVAQDLMDRDEILKQLKFHLSRAQDHMTKFADRKRRPSLIQPGDWVYLKIRPHRQGSMPTRLHPKLAARYYGPYLVLKQVGAVAFKLQLPECARIHPVFHVSQLKRAVGGHVVEPELPKELEVDAALYQPESVLASRTITQHGEQIEQVLIKWQSKPAEEATWEDILLIKSQFPEFNLEDKVDVRGGVLLGPRLMEFGKFMEAVKSIFNPYFDKAIWFQNSSLYHFSMFHASHHIVSVPATKEEIEAEASSVEAIAATLSPLKIVLDRVVLTSTGVLLGCWQVISGTDPITVRAKLKDALPHAPEKQLYDAAILHTSFARLLGPPRASPMELHETPDHVQFFHELVNRLNSQIRGFKAVVSELWYVEEYDVLALALNGRMNIRKFKLGSP</sequence>
<dbReference type="Pfam" id="PF00385">
    <property type="entry name" value="Chromo"/>
    <property type="match status" value="1"/>
</dbReference>